<comment type="caution">
    <text evidence="5">The sequence shown here is derived from an EMBL/GenBank/DDBJ whole genome shotgun (WGS) entry which is preliminary data.</text>
</comment>
<dbReference type="GO" id="GO:0003677">
    <property type="term" value="F:DNA binding"/>
    <property type="evidence" value="ECO:0007669"/>
    <property type="project" value="UniProtKB-KW"/>
</dbReference>
<dbReference type="Gene3D" id="1.10.10.10">
    <property type="entry name" value="Winged helix-like DNA-binding domain superfamily/Winged helix DNA-binding domain"/>
    <property type="match status" value="1"/>
</dbReference>
<feature type="domain" description="HTH arsR-type" evidence="4">
    <location>
        <begin position="5"/>
        <end position="98"/>
    </location>
</feature>
<dbReference type="InterPro" id="IPR051011">
    <property type="entry name" value="Metal_resp_trans_reg"/>
</dbReference>
<accession>A0A1K0GSA4</accession>
<dbReference type="InterPro" id="IPR011991">
    <property type="entry name" value="ArsR-like_HTH"/>
</dbReference>
<keyword evidence="2" id="KW-0238">DNA-binding</keyword>
<dbReference type="PANTHER" id="PTHR43132">
    <property type="entry name" value="ARSENICAL RESISTANCE OPERON REPRESSOR ARSR-RELATED"/>
    <property type="match status" value="1"/>
</dbReference>
<dbReference type="SUPFAM" id="SSF46785">
    <property type="entry name" value="Winged helix' DNA-binding domain"/>
    <property type="match status" value="1"/>
</dbReference>
<dbReference type="InterPro" id="IPR036388">
    <property type="entry name" value="WH-like_DNA-bd_sf"/>
</dbReference>
<evidence type="ECO:0000313" key="5">
    <source>
        <dbReference type="EMBL" id="OJF12171.1"/>
    </source>
</evidence>
<dbReference type="RefSeq" id="WP_071807246.1">
    <property type="nucleotide sequence ID" value="NZ_MEIA01000234.1"/>
</dbReference>
<dbReference type="GO" id="GO:0003700">
    <property type="term" value="F:DNA-binding transcription factor activity"/>
    <property type="evidence" value="ECO:0007669"/>
    <property type="project" value="InterPro"/>
</dbReference>
<dbReference type="PANTHER" id="PTHR43132:SF2">
    <property type="entry name" value="ARSENICAL RESISTANCE OPERON REPRESSOR ARSR-RELATED"/>
    <property type="match status" value="1"/>
</dbReference>
<keyword evidence="1" id="KW-0805">Transcription regulation</keyword>
<evidence type="ECO:0000259" key="4">
    <source>
        <dbReference type="PROSITE" id="PS50987"/>
    </source>
</evidence>
<dbReference type="PRINTS" id="PR00778">
    <property type="entry name" value="HTHARSR"/>
</dbReference>
<dbReference type="Proteomes" id="UP000182486">
    <property type="component" value="Unassembled WGS sequence"/>
</dbReference>
<keyword evidence="6" id="KW-1185">Reference proteome</keyword>
<evidence type="ECO:0000256" key="2">
    <source>
        <dbReference type="ARBA" id="ARBA00023125"/>
    </source>
</evidence>
<dbReference type="SMART" id="SM00418">
    <property type="entry name" value="HTH_ARSR"/>
    <property type="match status" value="1"/>
</dbReference>
<name>A0A1K0GSA4_9ACTN</name>
<dbReference type="AlphaFoldDB" id="A0A1K0GSA4"/>
<dbReference type="Pfam" id="PF01022">
    <property type="entry name" value="HTH_5"/>
    <property type="match status" value="1"/>
</dbReference>
<reference evidence="5 6" key="1">
    <citation type="submission" date="2016-09" db="EMBL/GenBank/DDBJ databases">
        <title>Couchioplanes caeruleus draft genome sequence.</title>
        <authorList>
            <person name="Sheehan J."/>
            <person name="Caffrey P."/>
        </authorList>
    </citation>
    <scope>NUCLEOTIDE SEQUENCE [LARGE SCALE GENOMIC DNA]</scope>
    <source>
        <strain evidence="5 6">DSM 43634</strain>
    </source>
</reference>
<sequence>MSDTLGLSERTREFLRALASENRQQVLLLFADGQPRSVGQIAADLGIGQSTASEQLAALRRGGIVHARREGKTVYYCADRDGVIAALDELQTILRACCPPPI</sequence>
<dbReference type="EMBL" id="MEIA01000234">
    <property type="protein sequence ID" value="OJF12171.1"/>
    <property type="molecule type" value="Genomic_DNA"/>
</dbReference>
<proteinExistence type="predicted"/>
<dbReference type="InterPro" id="IPR001845">
    <property type="entry name" value="HTH_ArsR_DNA-bd_dom"/>
</dbReference>
<organism evidence="5 6">
    <name type="scientific">Couchioplanes caeruleus subsp. caeruleus</name>
    <dbReference type="NCBI Taxonomy" id="56427"/>
    <lineage>
        <taxon>Bacteria</taxon>
        <taxon>Bacillati</taxon>
        <taxon>Actinomycetota</taxon>
        <taxon>Actinomycetes</taxon>
        <taxon>Micromonosporales</taxon>
        <taxon>Micromonosporaceae</taxon>
        <taxon>Couchioplanes</taxon>
    </lineage>
</organism>
<dbReference type="PROSITE" id="PS50987">
    <property type="entry name" value="HTH_ARSR_2"/>
    <property type="match status" value="1"/>
</dbReference>
<dbReference type="InterPro" id="IPR036390">
    <property type="entry name" value="WH_DNA-bd_sf"/>
</dbReference>
<evidence type="ECO:0000313" key="6">
    <source>
        <dbReference type="Proteomes" id="UP000182486"/>
    </source>
</evidence>
<dbReference type="CDD" id="cd00090">
    <property type="entry name" value="HTH_ARSR"/>
    <property type="match status" value="1"/>
</dbReference>
<gene>
    <name evidence="5" type="ORF">BG844_22050</name>
</gene>
<protein>
    <submittedName>
        <fullName evidence="5">Transcriptional regulator</fullName>
    </submittedName>
</protein>
<evidence type="ECO:0000256" key="1">
    <source>
        <dbReference type="ARBA" id="ARBA00023015"/>
    </source>
</evidence>
<evidence type="ECO:0000256" key="3">
    <source>
        <dbReference type="ARBA" id="ARBA00023163"/>
    </source>
</evidence>
<keyword evidence="3" id="KW-0804">Transcription</keyword>
<dbReference type="NCBIfam" id="NF033788">
    <property type="entry name" value="HTH_metalloreg"/>
    <property type="match status" value="1"/>
</dbReference>